<evidence type="ECO:0000259" key="4">
    <source>
        <dbReference type="Pfam" id="PF23658"/>
    </source>
</evidence>
<keyword evidence="6" id="KW-1185">Reference proteome</keyword>
<dbReference type="PANTHER" id="PTHR37049">
    <property type="entry name" value="PEPTIDASE S41 FAMILY PROTEIN"/>
    <property type="match status" value="1"/>
</dbReference>
<dbReference type="SUPFAM" id="SSF52096">
    <property type="entry name" value="ClpP/crotonase"/>
    <property type="match status" value="1"/>
</dbReference>
<gene>
    <name evidence="5" type="ORF">GJ744_009200</name>
</gene>
<dbReference type="AlphaFoldDB" id="A0A8H7AIE9"/>
<feature type="domain" description="Tail specific protease" evidence="3">
    <location>
        <begin position="370"/>
        <end position="586"/>
    </location>
</feature>
<evidence type="ECO:0008006" key="7">
    <source>
        <dbReference type="Google" id="ProtNLM"/>
    </source>
</evidence>
<dbReference type="GO" id="GO:0006508">
    <property type="term" value="P:proteolysis"/>
    <property type="evidence" value="ECO:0007669"/>
    <property type="project" value="InterPro"/>
</dbReference>
<proteinExistence type="predicted"/>
<dbReference type="Pfam" id="PF03572">
    <property type="entry name" value="Peptidase_S41"/>
    <property type="match status" value="1"/>
</dbReference>
<reference evidence="5" key="1">
    <citation type="submission" date="2020-02" db="EMBL/GenBank/DDBJ databases">
        <authorList>
            <person name="Palmer J.M."/>
        </authorList>
    </citation>
    <scope>NUCLEOTIDE SEQUENCE</scope>
    <source>
        <strain evidence="5">EPUS1.4</strain>
        <tissue evidence="5">Thallus</tissue>
    </source>
</reference>
<evidence type="ECO:0000256" key="1">
    <source>
        <dbReference type="SAM" id="MobiDB-lite"/>
    </source>
</evidence>
<feature type="domain" description="CPAF-like PDZ" evidence="4">
    <location>
        <begin position="150"/>
        <end position="271"/>
    </location>
</feature>
<evidence type="ECO:0000256" key="2">
    <source>
        <dbReference type="SAM" id="SignalP"/>
    </source>
</evidence>
<keyword evidence="2" id="KW-0732">Signal</keyword>
<evidence type="ECO:0000259" key="3">
    <source>
        <dbReference type="Pfam" id="PF03572"/>
    </source>
</evidence>
<dbReference type="Pfam" id="PF23658">
    <property type="entry name" value="PDZ_CPAF_rel"/>
    <property type="match status" value="1"/>
</dbReference>
<dbReference type="PANTHER" id="PTHR37049:SF5">
    <property type="entry name" value="TAIL SPECIFIC PROTEASE DOMAIN-CONTAINING PROTEIN"/>
    <property type="match status" value="1"/>
</dbReference>
<dbReference type="Gene3D" id="3.90.226.10">
    <property type="entry name" value="2-enoyl-CoA Hydratase, Chain A, domain 1"/>
    <property type="match status" value="1"/>
</dbReference>
<dbReference type="EMBL" id="JAACFV010000053">
    <property type="protein sequence ID" value="KAF7508487.1"/>
    <property type="molecule type" value="Genomic_DNA"/>
</dbReference>
<feature type="region of interest" description="Disordered" evidence="1">
    <location>
        <begin position="790"/>
        <end position="812"/>
    </location>
</feature>
<feature type="compositionally biased region" description="Pro residues" evidence="1">
    <location>
        <begin position="795"/>
        <end position="812"/>
    </location>
</feature>
<comment type="caution">
    <text evidence="5">The sequence shown here is derived from an EMBL/GenBank/DDBJ whole genome shotgun (WGS) entry which is preliminary data.</text>
</comment>
<feature type="chain" id="PRO_5034721879" description="Tail specific protease domain-containing protein" evidence="2">
    <location>
        <begin position="22"/>
        <end position="812"/>
    </location>
</feature>
<dbReference type="InterPro" id="IPR056186">
    <property type="entry name" value="PDZ_CPAF-rel"/>
</dbReference>
<sequence>MMRLTFVFLAVAFGVCTPVQSLHPRASGTPPPSPTVCGDIVNSGENQFPAKQAFDCLISVPFIPAVATRFLQYYNESIQFQSTLAYLKDPPSSYQQPPTDLLSGLNQLQLDIENGKFQNQYAFEIALQTLIYSAHDAHLWLFAGILSVFTFASPYSIVSVSLDGVQLPKVYIADDILRAQDSGVGWQPSAVASINGVDVLSYLSQFAASNAIGGLEPHADWNQLMSSSALYVQKYLSIFEGGVTFYPGEDITFTLENGTQLGPDPWIAVYNSQGDTGPLATGGDFYNFFVLGLLPASYDDTTSESGTGSSPTTATSSSQAITSSTATPSPSSWADIDPTSAYPKDTIVAQADLGDSGFITGYFLPDGLTAVLSIPTFYAADAYTLGNFSQTISDFLHESTQAGMTKVVIDIQENSGGASFLAIDTFKQFFPSVEPFTGSRLRAHPRADVLGNTFTQYFNNPAINESAYYVLAASDWVATDRLNADTGQNFTSWGEFFGPRLYNGDYFTTTQRYDLSSYIFDVEASGGLELYGYNDRAAAPAPPYAADDIVILTDGLCSSACALFMEMMHHEAGVRTVVAGGRPTYGPMQAPSGSRGAEEYSFGYPSGFPGDLDADIEVAIQLNSSTSEPLATQEENFWVTFASLNLRDQIREGGNVPLQFVYEAATCRIFYTPQTIFNYTNLWTYAADATWNKPELCVQGSTGYALDGSVTDTNGPPQSVQGPMSNVTYDLEGIMRLSGETYDFPAAFSGQQLSFVGPAPNTRSAVRHTQPEQPPCIGGSGPSRCGYIAPRAGRLPPPTFLNAPKPSPRAPS</sequence>
<dbReference type="InterPro" id="IPR029045">
    <property type="entry name" value="ClpP/crotonase-like_dom_sf"/>
</dbReference>
<organism evidence="5 6">
    <name type="scientific">Endocarpon pusillum</name>
    <dbReference type="NCBI Taxonomy" id="364733"/>
    <lineage>
        <taxon>Eukaryota</taxon>
        <taxon>Fungi</taxon>
        <taxon>Dikarya</taxon>
        <taxon>Ascomycota</taxon>
        <taxon>Pezizomycotina</taxon>
        <taxon>Eurotiomycetes</taxon>
        <taxon>Chaetothyriomycetidae</taxon>
        <taxon>Verrucariales</taxon>
        <taxon>Verrucariaceae</taxon>
        <taxon>Endocarpon</taxon>
    </lineage>
</organism>
<dbReference type="GO" id="GO:0008236">
    <property type="term" value="F:serine-type peptidase activity"/>
    <property type="evidence" value="ECO:0007669"/>
    <property type="project" value="InterPro"/>
</dbReference>
<evidence type="ECO:0000313" key="5">
    <source>
        <dbReference type="EMBL" id="KAF7508487.1"/>
    </source>
</evidence>
<feature type="region of interest" description="Disordered" evidence="1">
    <location>
        <begin position="301"/>
        <end position="335"/>
    </location>
</feature>
<dbReference type="InterPro" id="IPR052766">
    <property type="entry name" value="S41A_metabolite_peptidase"/>
</dbReference>
<name>A0A8H7AIE9_9EURO</name>
<dbReference type="InterPro" id="IPR005151">
    <property type="entry name" value="Tail-specific_protease"/>
</dbReference>
<evidence type="ECO:0000313" key="6">
    <source>
        <dbReference type="Proteomes" id="UP000606974"/>
    </source>
</evidence>
<accession>A0A8H7AIE9</accession>
<feature type="compositionally biased region" description="Low complexity" evidence="1">
    <location>
        <begin position="303"/>
        <end position="332"/>
    </location>
</feature>
<dbReference type="OrthoDB" id="27214at2759"/>
<dbReference type="Proteomes" id="UP000606974">
    <property type="component" value="Unassembled WGS sequence"/>
</dbReference>
<feature type="signal peptide" evidence="2">
    <location>
        <begin position="1"/>
        <end position="21"/>
    </location>
</feature>
<protein>
    <recommendedName>
        <fullName evidence="7">Tail specific protease domain-containing protein</fullName>
    </recommendedName>
</protein>